<proteinExistence type="predicted"/>
<dbReference type="InterPro" id="IPR011009">
    <property type="entry name" value="Kinase-like_dom_sf"/>
</dbReference>
<accession>A0A9P8SUI3</accession>
<reference evidence="2" key="1">
    <citation type="submission" date="2021-08" db="EMBL/GenBank/DDBJ databases">
        <title>Global Aspergillus fumigatus from environmental and clinical sources.</title>
        <authorList>
            <person name="Barber A."/>
            <person name="Sae-Ong T."/>
        </authorList>
    </citation>
    <scope>NUCLEOTIDE SEQUENCE</scope>
    <source>
        <strain evidence="2">NRZ-2016-071</strain>
    </source>
</reference>
<dbReference type="PROSITE" id="PS50011">
    <property type="entry name" value="PROTEIN_KINASE_DOM"/>
    <property type="match status" value="1"/>
</dbReference>
<dbReference type="GO" id="GO:0005524">
    <property type="term" value="F:ATP binding"/>
    <property type="evidence" value="ECO:0007669"/>
    <property type="project" value="InterPro"/>
</dbReference>
<organism evidence="2 3">
    <name type="scientific">Aspergillus fumigatus</name>
    <name type="common">Neosartorya fumigata</name>
    <dbReference type="NCBI Taxonomy" id="746128"/>
    <lineage>
        <taxon>Eukaryota</taxon>
        <taxon>Fungi</taxon>
        <taxon>Dikarya</taxon>
        <taxon>Ascomycota</taxon>
        <taxon>Pezizomycotina</taxon>
        <taxon>Eurotiomycetes</taxon>
        <taxon>Eurotiomycetidae</taxon>
        <taxon>Eurotiales</taxon>
        <taxon>Aspergillaceae</taxon>
        <taxon>Aspergillus</taxon>
        <taxon>Aspergillus subgen. Fumigati</taxon>
    </lineage>
</organism>
<sequence>MTSLGEAKDASSIRLFQLPVARAMAAQLVQAVAFLHSQGIVHGDLHDGNVLVRLPGSRDSLSPEQLYEKYGSPRYEPVVRLDQGPLPVGVPENVIVPIWLGKESELVDLSEAQIILTDFGESFVPVIMAGLE</sequence>
<feature type="domain" description="Protein kinase" evidence="1">
    <location>
        <begin position="1"/>
        <end position="132"/>
    </location>
</feature>
<evidence type="ECO:0000259" key="1">
    <source>
        <dbReference type="PROSITE" id="PS50011"/>
    </source>
</evidence>
<evidence type="ECO:0000313" key="3">
    <source>
        <dbReference type="Proteomes" id="UP000813423"/>
    </source>
</evidence>
<dbReference type="InterPro" id="IPR000719">
    <property type="entry name" value="Prot_kinase_dom"/>
</dbReference>
<name>A0A9P8SUI3_ASPFM</name>
<dbReference type="SUPFAM" id="SSF56112">
    <property type="entry name" value="Protein kinase-like (PK-like)"/>
    <property type="match status" value="1"/>
</dbReference>
<comment type="caution">
    <text evidence="2">The sequence shown here is derived from an EMBL/GenBank/DDBJ whole genome shotgun (WGS) entry which is preliminary data.</text>
</comment>
<dbReference type="AlphaFoldDB" id="A0A9P8SUI3"/>
<dbReference type="Gene3D" id="1.10.510.10">
    <property type="entry name" value="Transferase(Phosphotransferase) domain 1"/>
    <property type="match status" value="1"/>
</dbReference>
<dbReference type="EMBL" id="JAIBSC010000027">
    <property type="protein sequence ID" value="KAH1907495.1"/>
    <property type="molecule type" value="Genomic_DNA"/>
</dbReference>
<dbReference type="GO" id="GO:0004672">
    <property type="term" value="F:protein kinase activity"/>
    <property type="evidence" value="ECO:0007669"/>
    <property type="project" value="InterPro"/>
</dbReference>
<gene>
    <name evidence="2" type="ORF">KXV57_004235</name>
</gene>
<protein>
    <recommendedName>
        <fullName evidence="1">Protein kinase domain-containing protein</fullName>
    </recommendedName>
</protein>
<evidence type="ECO:0000313" key="2">
    <source>
        <dbReference type="EMBL" id="KAH1907495.1"/>
    </source>
</evidence>
<dbReference type="Proteomes" id="UP000813423">
    <property type="component" value="Unassembled WGS sequence"/>
</dbReference>